<dbReference type="InterPro" id="IPR015915">
    <property type="entry name" value="Kelch-typ_b-propeller"/>
</dbReference>
<dbReference type="Pfam" id="PF06273">
    <property type="entry name" value="eIF-4B"/>
    <property type="match status" value="1"/>
</dbReference>
<keyword evidence="4" id="KW-1185">Reference proteome</keyword>
<organism evidence="3 4">
    <name type="scientific">Triparma retinervis</name>
    <dbReference type="NCBI Taxonomy" id="2557542"/>
    <lineage>
        <taxon>Eukaryota</taxon>
        <taxon>Sar</taxon>
        <taxon>Stramenopiles</taxon>
        <taxon>Ochrophyta</taxon>
        <taxon>Bolidophyceae</taxon>
        <taxon>Parmales</taxon>
        <taxon>Triparmaceae</taxon>
        <taxon>Triparma</taxon>
    </lineage>
</organism>
<comment type="caution">
    <text evidence="3">The sequence shown here is derived from an EMBL/GenBank/DDBJ whole genome shotgun (WGS) entry which is preliminary data.</text>
</comment>
<name>A0A9W6ZIR3_9STRA</name>
<dbReference type="OrthoDB" id="410491at2759"/>
<dbReference type="SUPFAM" id="SSF117281">
    <property type="entry name" value="Kelch motif"/>
    <property type="match status" value="1"/>
</dbReference>
<dbReference type="Gene3D" id="2.120.10.80">
    <property type="entry name" value="Kelch-type beta propeller"/>
    <property type="match status" value="2"/>
</dbReference>
<evidence type="ECO:0008006" key="5">
    <source>
        <dbReference type="Google" id="ProtNLM"/>
    </source>
</evidence>
<dbReference type="GO" id="GO:0003743">
    <property type="term" value="F:translation initiation factor activity"/>
    <property type="evidence" value="ECO:0007669"/>
    <property type="project" value="InterPro"/>
</dbReference>
<feature type="coiled-coil region" evidence="1">
    <location>
        <begin position="594"/>
        <end position="638"/>
    </location>
</feature>
<dbReference type="Proteomes" id="UP001165082">
    <property type="component" value="Unassembled WGS sequence"/>
</dbReference>
<evidence type="ECO:0000313" key="4">
    <source>
        <dbReference type="Proteomes" id="UP001165082"/>
    </source>
</evidence>
<dbReference type="PANTHER" id="PTHR32091">
    <property type="entry name" value="EUKARYOTIC TRANSLATION INITIATION FACTOR 4B"/>
    <property type="match status" value="1"/>
</dbReference>
<gene>
    <name evidence="3" type="ORF">TrRE_jg6889</name>
</gene>
<dbReference type="EMBL" id="BRXZ01000700">
    <property type="protein sequence ID" value="GMH51279.1"/>
    <property type="molecule type" value="Genomic_DNA"/>
</dbReference>
<evidence type="ECO:0000256" key="2">
    <source>
        <dbReference type="SAM" id="MobiDB-lite"/>
    </source>
</evidence>
<dbReference type="InterPro" id="IPR010433">
    <property type="entry name" value="EIF-4B_pln"/>
</dbReference>
<sequence>MGGAVVKGDLEASQVQNFFDPKGIVTVEARNQAVNGQCTKKDKTCKGGEIRDSRVNDMRTSMYLLGNAFRFNQQKAPDNLPTVKAAKAFFKELDELEKNAPGGKKKGGSPAKFQQAYLRGLEKLDVYLDLVELPPTESGAYDKFLSNPGTLLPTESSCLPKTLAVAILSPHLFSMSGLTALLVSNYTKVADGPWSKREGLMGVEFKGRLFMSGGRTRFGTGFSSEVWRSSDLGSSWVLASEGTIPPRAYHTHVVVGDCQIVMGGQTFFTFYNDVWRSCDEEGEVWERVTEHAEWPVRSGHAATVTSEGAVIIAGGCFNKNNNPAARSFRGDVWKSVDGGVSYTLQAGEGDSKWLARSGPRLVETANGRLLLIAGEVGFTDDTQLVDVWGSDDDGATWELVADEPGFSPRSGHGVVVAPNGDLLVVAGWPHLHDMWASSDEGGTFVKIGNGVWDCDCGDDNCDECGKFDFWPIMTGEGKLVTLGGSAAYSTFGKLWQDTWVADVEEILPLLTYPSVCPSPTMSSFEDSANPSDSAWGKSEGVSAVKSAPAQRPRLKLAPRTKPVGSSASSSGGQSSIFGGARSREEILKEKGIDLKAKEKEIEEKARTLKLTKDQEEEAEACRAELAYAEKELREANEKELPVKNLPDKVEKKKKELGDLLKKFGELNVKKAEEMEKEVKGKLKEGKP</sequence>
<evidence type="ECO:0000313" key="3">
    <source>
        <dbReference type="EMBL" id="GMH51279.1"/>
    </source>
</evidence>
<feature type="region of interest" description="Disordered" evidence="2">
    <location>
        <begin position="521"/>
        <end position="580"/>
    </location>
</feature>
<dbReference type="AlphaFoldDB" id="A0A9W6ZIR3"/>
<keyword evidence="1" id="KW-0175">Coiled coil</keyword>
<dbReference type="CDD" id="cd15482">
    <property type="entry name" value="Sialidase_non-viral"/>
    <property type="match status" value="1"/>
</dbReference>
<dbReference type="PANTHER" id="PTHR32091:SF20">
    <property type="entry name" value="EUKARYOTIC TRANSLATION INITIATION FACTOR 4B1"/>
    <property type="match status" value="1"/>
</dbReference>
<feature type="compositionally biased region" description="Polar residues" evidence="2">
    <location>
        <begin position="521"/>
        <end position="532"/>
    </location>
</feature>
<dbReference type="GO" id="GO:0003729">
    <property type="term" value="F:mRNA binding"/>
    <property type="evidence" value="ECO:0007669"/>
    <property type="project" value="TreeGrafter"/>
</dbReference>
<protein>
    <recommendedName>
        <fullName evidence="5">Kelch repeat-containing protein</fullName>
    </recommendedName>
</protein>
<accession>A0A9W6ZIR3</accession>
<evidence type="ECO:0000256" key="1">
    <source>
        <dbReference type="SAM" id="Coils"/>
    </source>
</evidence>
<proteinExistence type="predicted"/>
<feature type="compositionally biased region" description="Low complexity" evidence="2">
    <location>
        <begin position="564"/>
        <end position="579"/>
    </location>
</feature>
<reference evidence="3" key="1">
    <citation type="submission" date="2022-07" db="EMBL/GenBank/DDBJ databases">
        <title>Genome analysis of Parmales, a sister group of diatoms, reveals the evolutionary specialization of diatoms from phago-mixotrophs to photoautotrophs.</title>
        <authorList>
            <person name="Ban H."/>
            <person name="Sato S."/>
            <person name="Yoshikawa S."/>
            <person name="Kazumasa Y."/>
            <person name="Nakamura Y."/>
            <person name="Ichinomiya M."/>
            <person name="Saitoh K."/>
            <person name="Sato N."/>
            <person name="Blanc-Mathieu R."/>
            <person name="Endo H."/>
            <person name="Kuwata A."/>
            <person name="Ogata H."/>
        </authorList>
    </citation>
    <scope>NUCLEOTIDE SEQUENCE</scope>
</reference>
<feature type="non-terminal residue" evidence="3">
    <location>
        <position position="1"/>
    </location>
</feature>